<proteinExistence type="predicted"/>
<dbReference type="Proteomes" id="UP000007801">
    <property type="component" value="Unassembled WGS sequence"/>
</dbReference>
<feature type="region of interest" description="Disordered" evidence="1">
    <location>
        <begin position="216"/>
        <end position="242"/>
    </location>
</feature>
<reference evidence="2 3" key="1">
    <citation type="journal article" date="2007" name="Nature">
        <title>Evolution of genes and genomes on the Drosophila phylogeny.</title>
        <authorList>
            <consortium name="Drosophila 12 Genomes Consortium"/>
            <person name="Clark A.G."/>
            <person name="Eisen M.B."/>
            <person name="Smith D.R."/>
            <person name="Bergman C.M."/>
            <person name="Oliver B."/>
            <person name="Markow T.A."/>
            <person name="Kaufman T.C."/>
            <person name="Kellis M."/>
            <person name="Gelbart W."/>
            <person name="Iyer V.N."/>
            <person name="Pollard D.A."/>
            <person name="Sackton T.B."/>
            <person name="Larracuente A.M."/>
            <person name="Singh N.D."/>
            <person name="Abad J.P."/>
            <person name="Abt D.N."/>
            <person name="Adryan B."/>
            <person name="Aguade M."/>
            <person name="Akashi H."/>
            <person name="Anderson W.W."/>
            <person name="Aquadro C.F."/>
            <person name="Ardell D.H."/>
            <person name="Arguello R."/>
            <person name="Artieri C.G."/>
            <person name="Barbash D.A."/>
            <person name="Barker D."/>
            <person name="Barsanti P."/>
            <person name="Batterham P."/>
            <person name="Batzoglou S."/>
            <person name="Begun D."/>
            <person name="Bhutkar A."/>
            <person name="Blanco E."/>
            <person name="Bosak S.A."/>
            <person name="Bradley R.K."/>
            <person name="Brand A.D."/>
            <person name="Brent M.R."/>
            <person name="Brooks A.N."/>
            <person name="Brown R.H."/>
            <person name="Butlin R.K."/>
            <person name="Caggese C."/>
            <person name="Calvi B.R."/>
            <person name="Bernardo de Carvalho A."/>
            <person name="Caspi A."/>
            <person name="Castrezana S."/>
            <person name="Celniker S.E."/>
            <person name="Chang J.L."/>
            <person name="Chapple C."/>
            <person name="Chatterji S."/>
            <person name="Chinwalla A."/>
            <person name="Civetta A."/>
            <person name="Clifton S.W."/>
            <person name="Comeron J.M."/>
            <person name="Costello J.C."/>
            <person name="Coyne J.A."/>
            <person name="Daub J."/>
            <person name="David R.G."/>
            <person name="Delcher A.L."/>
            <person name="Delehaunty K."/>
            <person name="Do C.B."/>
            <person name="Ebling H."/>
            <person name="Edwards K."/>
            <person name="Eickbush T."/>
            <person name="Evans J.D."/>
            <person name="Filipski A."/>
            <person name="Findeiss S."/>
            <person name="Freyhult E."/>
            <person name="Fulton L."/>
            <person name="Fulton R."/>
            <person name="Garcia A.C."/>
            <person name="Gardiner A."/>
            <person name="Garfield D.A."/>
            <person name="Garvin B.E."/>
            <person name="Gibson G."/>
            <person name="Gilbert D."/>
            <person name="Gnerre S."/>
            <person name="Godfrey J."/>
            <person name="Good R."/>
            <person name="Gotea V."/>
            <person name="Gravely B."/>
            <person name="Greenberg A.J."/>
            <person name="Griffiths-Jones S."/>
            <person name="Gross S."/>
            <person name="Guigo R."/>
            <person name="Gustafson E.A."/>
            <person name="Haerty W."/>
            <person name="Hahn M.W."/>
            <person name="Halligan D.L."/>
            <person name="Halpern A.L."/>
            <person name="Halter G.M."/>
            <person name="Han M.V."/>
            <person name="Heger A."/>
            <person name="Hillier L."/>
            <person name="Hinrichs A.S."/>
            <person name="Holmes I."/>
            <person name="Hoskins R.A."/>
            <person name="Hubisz M.J."/>
            <person name="Hultmark D."/>
            <person name="Huntley M.A."/>
            <person name="Jaffe D.B."/>
            <person name="Jagadeeshan S."/>
            <person name="Jeck W.R."/>
            <person name="Johnson J."/>
            <person name="Jones C.D."/>
            <person name="Jordan W.C."/>
            <person name="Karpen G.H."/>
            <person name="Kataoka E."/>
            <person name="Keightley P.D."/>
            <person name="Kheradpour P."/>
            <person name="Kirkness E.F."/>
            <person name="Koerich L.B."/>
            <person name="Kristiansen K."/>
            <person name="Kudrna D."/>
            <person name="Kulathinal R.J."/>
            <person name="Kumar S."/>
            <person name="Kwok R."/>
            <person name="Lander E."/>
            <person name="Langley C.H."/>
            <person name="Lapoint R."/>
            <person name="Lazzaro B.P."/>
            <person name="Lee S.J."/>
            <person name="Levesque L."/>
            <person name="Li R."/>
            <person name="Lin C.F."/>
            <person name="Lin M.F."/>
            <person name="Lindblad-Toh K."/>
            <person name="Llopart A."/>
            <person name="Long M."/>
            <person name="Low L."/>
            <person name="Lozovsky E."/>
            <person name="Lu J."/>
            <person name="Luo M."/>
            <person name="Machado C.A."/>
            <person name="Makalowski W."/>
            <person name="Marzo M."/>
            <person name="Matsuda M."/>
            <person name="Matzkin L."/>
            <person name="McAllister B."/>
            <person name="McBride C.S."/>
            <person name="McKernan B."/>
            <person name="McKernan K."/>
            <person name="Mendez-Lago M."/>
            <person name="Minx P."/>
            <person name="Mollenhauer M.U."/>
            <person name="Montooth K."/>
            <person name="Mount S.M."/>
            <person name="Mu X."/>
            <person name="Myers E."/>
            <person name="Negre B."/>
            <person name="Newfeld S."/>
            <person name="Nielsen R."/>
            <person name="Noor M.A."/>
            <person name="O'Grady P."/>
            <person name="Pachter L."/>
            <person name="Papaceit M."/>
            <person name="Parisi M.J."/>
            <person name="Parisi M."/>
            <person name="Parts L."/>
            <person name="Pedersen J.S."/>
            <person name="Pesole G."/>
            <person name="Phillippy A.M."/>
            <person name="Ponting C.P."/>
            <person name="Pop M."/>
            <person name="Porcelli D."/>
            <person name="Powell J.R."/>
            <person name="Prohaska S."/>
            <person name="Pruitt K."/>
            <person name="Puig M."/>
            <person name="Quesneville H."/>
            <person name="Ram K.R."/>
            <person name="Rand D."/>
            <person name="Rasmussen M.D."/>
            <person name="Reed L.K."/>
            <person name="Reenan R."/>
            <person name="Reily A."/>
            <person name="Remington K.A."/>
            <person name="Rieger T.T."/>
            <person name="Ritchie M.G."/>
            <person name="Robin C."/>
            <person name="Rogers Y.H."/>
            <person name="Rohde C."/>
            <person name="Rozas J."/>
            <person name="Rubenfield M.J."/>
            <person name="Ruiz A."/>
            <person name="Russo S."/>
            <person name="Salzberg S.L."/>
            <person name="Sanchez-Gracia A."/>
            <person name="Saranga D.J."/>
            <person name="Sato H."/>
            <person name="Schaeffer S.W."/>
            <person name="Schatz M.C."/>
            <person name="Schlenke T."/>
            <person name="Schwartz R."/>
            <person name="Segarra C."/>
            <person name="Singh R.S."/>
            <person name="Sirot L."/>
            <person name="Sirota M."/>
            <person name="Sisneros N.B."/>
            <person name="Smith C.D."/>
            <person name="Smith T.F."/>
            <person name="Spieth J."/>
            <person name="Stage D.E."/>
            <person name="Stark A."/>
            <person name="Stephan W."/>
            <person name="Strausberg R.L."/>
            <person name="Strempel S."/>
            <person name="Sturgill D."/>
            <person name="Sutton G."/>
            <person name="Sutton G.G."/>
            <person name="Tao W."/>
            <person name="Teichmann S."/>
            <person name="Tobari Y.N."/>
            <person name="Tomimura Y."/>
            <person name="Tsolas J.M."/>
            <person name="Valente V.L."/>
            <person name="Venter E."/>
            <person name="Venter J.C."/>
            <person name="Vicario S."/>
            <person name="Vieira F.G."/>
            <person name="Vilella A.J."/>
            <person name="Villasante A."/>
            <person name="Walenz B."/>
            <person name="Wang J."/>
            <person name="Wasserman M."/>
            <person name="Watts T."/>
            <person name="Wilson D."/>
            <person name="Wilson R.K."/>
            <person name="Wing R.A."/>
            <person name="Wolfner M.F."/>
            <person name="Wong A."/>
            <person name="Wong G.K."/>
            <person name="Wu C.I."/>
            <person name="Wu G."/>
            <person name="Yamamoto D."/>
            <person name="Yang H.P."/>
            <person name="Yang S.P."/>
            <person name="Yorke J.A."/>
            <person name="Yoshida K."/>
            <person name="Zdobnov E."/>
            <person name="Zhang P."/>
            <person name="Zhang Y."/>
            <person name="Zimin A.V."/>
            <person name="Baldwin J."/>
            <person name="Abdouelleil A."/>
            <person name="Abdulkadir J."/>
            <person name="Abebe A."/>
            <person name="Abera B."/>
            <person name="Abreu J."/>
            <person name="Acer S.C."/>
            <person name="Aftuck L."/>
            <person name="Alexander A."/>
            <person name="An P."/>
            <person name="Anderson E."/>
            <person name="Anderson S."/>
            <person name="Arachi H."/>
            <person name="Azer M."/>
            <person name="Bachantsang P."/>
            <person name="Barry A."/>
            <person name="Bayul T."/>
            <person name="Berlin A."/>
            <person name="Bessette D."/>
            <person name="Bloom T."/>
            <person name="Blye J."/>
            <person name="Boguslavskiy L."/>
            <person name="Bonnet C."/>
            <person name="Boukhgalter B."/>
            <person name="Bourzgui I."/>
            <person name="Brown A."/>
            <person name="Cahill P."/>
            <person name="Channer S."/>
            <person name="Cheshatsang Y."/>
            <person name="Chuda L."/>
            <person name="Citroen M."/>
            <person name="Collymore A."/>
            <person name="Cooke P."/>
            <person name="Costello M."/>
            <person name="D'Aco K."/>
            <person name="Daza R."/>
            <person name="De Haan G."/>
            <person name="DeGray S."/>
            <person name="DeMaso C."/>
            <person name="Dhargay N."/>
            <person name="Dooley K."/>
            <person name="Dooley E."/>
            <person name="Doricent M."/>
            <person name="Dorje P."/>
            <person name="Dorjee K."/>
            <person name="Dupes A."/>
            <person name="Elong R."/>
            <person name="Falk J."/>
            <person name="Farina A."/>
            <person name="Faro S."/>
            <person name="Ferguson D."/>
            <person name="Fisher S."/>
            <person name="Foley C.D."/>
            <person name="Franke A."/>
            <person name="Friedrich D."/>
            <person name="Gadbois L."/>
            <person name="Gearin G."/>
            <person name="Gearin C.R."/>
            <person name="Giannoukos G."/>
            <person name="Goode T."/>
            <person name="Graham J."/>
            <person name="Grandbois E."/>
            <person name="Grewal S."/>
            <person name="Gyaltsen K."/>
            <person name="Hafez N."/>
            <person name="Hagos B."/>
            <person name="Hall J."/>
            <person name="Henson C."/>
            <person name="Hollinger A."/>
            <person name="Honan T."/>
            <person name="Huard M.D."/>
            <person name="Hughes L."/>
            <person name="Hurhula B."/>
            <person name="Husby M.E."/>
            <person name="Kamat A."/>
            <person name="Kanga B."/>
            <person name="Kashin S."/>
            <person name="Khazanovich D."/>
            <person name="Kisner P."/>
            <person name="Lance K."/>
            <person name="Lara M."/>
            <person name="Lee W."/>
            <person name="Lennon N."/>
            <person name="Letendre F."/>
            <person name="LeVine R."/>
            <person name="Lipovsky A."/>
            <person name="Liu X."/>
            <person name="Liu J."/>
            <person name="Liu S."/>
            <person name="Lokyitsang T."/>
            <person name="Lokyitsang Y."/>
            <person name="Lubonja R."/>
            <person name="Lui A."/>
            <person name="MacDonald P."/>
            <person name="Magnisalis V."/>
            <person name="Maru K."/>
            <person name="Matthews C."/>
            <person name="McCusker W."/>
            <person name="McDonough S."/>
            <person name="Mehta T."/>
            <person name="Meldrim J."/>
            <person name="Meneus L."/>
            <person name="Mihai O."/>
            <person name="Mihalev A."/>
            <person name="Mihova T."/>
            <person name="Mittelman R."/>
            <person name="Mlenga V."/>
            <person name="Montmayeur A."/>
            <person name="Mulrain L."/>
            <person name="Navidi A."/>
            <person name="Naylor J."/>
            <person name="Negash T."/>
            <person name="Nguyen T."/>
            <person name="Nguyen N."/>
            <person name="Nicol R."/>
            <person name="Norbu C."/>
            <person name="Norbu N."/>
            <person name="Novod N."/>
            <person name="O'Neill B."/>
            <person name="Osman S."/>
            <person name="Markiewicz E."/>
            <person name="Oyono O.L."/>
            <person name="Patti C."/>
            <person name="Phunkhang P."/>
            <person name="Pierre F."/>
            <person name="Priest M."/>
            <person name="Raghuraman S."/>
            <person name="Rege F."/>
            <person name="Reyes R."/>
            <person name="Rise C."/>
            <person name="Rogov P."/>
            <person name="Ross K."/>
            <person name="Ryan E."/>
            <person name="Settipalli S."/>
            <person name="Shea T."/>
            <person name="Sherpa N."/>
            <person name="Shi L."/>
            <person name="Shih D."/>
            <person name="Sparrow T."/>
            <person name="Spaulding J."/>
            <person name="Stalker J."/>
            <person name="Stange-Thomann N."/>
            <person name="Stavropoulos S."/>
            <person name="Stone C."/>
            <person name="Strader C."/>
            <person name="Tesfaye S."/>
            <person name="Thomson T."/>
            <person name="Thoulutsang Y."/>
            <person name="Thoulutsang D."/>
            <person name="Topham K."/>
            <person name="Topping I."/>
            <person name="Tsamla T."/>
            <person name="Vassiliev H."/>
            <person name="Vo A."/>
            <person name="Wangchuk T."/>
            <person name="Wangdi T."/>
            <person name="Weiand M."/>
            <person name="Wilkinson J."/>
            <person name="Wilson A."/>
            <person name="Yadav S."/>
            <person name="Young G."/>
            <person name="Yu Q."/>
            <person name="Zembek L."/>
            <person name="Zhong D."/>
            <person name="Zimmer A."/>
            <person name="Zwirko Z."/>
            <person name="Jaffe D.B."/>
            <person name="Alvarez P."/>
            <person name="Brockman W."/>
            <person name="Butler J."/>
            <person name="Chin C."/>
            <person name="Gnerre S."/>
            <person name="Grabherr M."/>
            <person name="Kleber M."/>
            <person name="Mauceli E."/>
            <person name="MacCallum I."/>
        </authorList>
    </citation>
    <scope>NUCLEOTIDE SEQUENCE [LARGE SCALE GENOMIC DNA]</scope>
    <source>
        <strain evidence="3">Tucson 14024-0371.13</strain>
    </source>
</reference>
<evidence type="ECO:0000256" key="1">
    <source>
        <dbReference type="SAM" id="MobiDB-lite"/>
    </source>
</evidence>
<evidence type="ECO:0000313" key="3">
    <source>
        <dbReference type="Proteomes" id="UP000007801"/>
    </source>
</evidence>
<dbReference type="PhylomeDB" id="B3LVE8"/>
<keyword evidence="3" id="KW-1185">Reference proteome</keyword>
<dbReference type="HOGENOM" id="CLU_092572_0_0_1"/>
<dbReference type="EMBL" id="CH902617">
    <property type="protein sequence ID" value="EDV41476.1"/>
    <property type="molecule type" value="Genomic_DNA"/>
</dbReference>
<dbReference type="eggNOG" id="ENOG502T932">
    <property type="taxonomic scope" value="Eukaryota"/>
</dbReference>
<protein>
    <submittedName>
        <fullName evidence="2">Uncharacterized protein</fullName>
    </submittedName>
</protein>
<dbReference type="AlphaFoldDB" id="B3LVE8"/>
<dbReference type="OMA" id="QCVQRNN"/>
<sequence length="265" mass="29510">MSNESAQPDTQQGTLPVFLDDVDEKEQMHRISAYLNSLRERLRSSIQQHQEVAQSSVQLLKDLGDVANMMQVARTGSPAQATKIRRLILGFETVNATQHPAVGFISFPTDISEIRSLIKEFEHLNESQLLRESLMSFKHARESLEKVSAFLERTDRESPRASPHPSQLFGCPSASRSLREKIEAFNKVLGEGSAKKGDPCRHFTNCFSSRCSLEEAASAPSPDKPKTIASKTNSGYEGDVDSEVEVTELELPEQDVKLEPEEVSH</sequence>
<gene>
    <name evidence="2" type="primary">Dana\GF17491</name>
    <name evidence="2" type="synonym">dana_GLEANR_18754</name>
    <name evidence="2" type="ORF">GF17491</name>
</gene>
<dbReference type="OrthoDB" id="8034037at2759"/>
<dbReference type="SMR" id="B3LVE8"/>
<name>B3LVE8_DROAN</name>
<organism evidence="2 3">
    <name type="scientific">Drosophila ananassae</name>
    <name type="common">Fruit fly</name>
    <dbReference type="NCBI Taxonomy" id="7217"/>
    <lineage>
        <taxon>Eukaryota</taxon>
        <taxon>Metazoa</taxon>
        <taxon>Ecdysozoa</taxon>
        <taxon>Arthropoda</taxon>
        <taxon>Hexapoda</taxon>
        <taxon>Insecta</taxon>
        <taxon>Pterygota</taxon>
        <taxon>Neoptera</taxon>
        <taxon>Endopterygota</taxon>
        <taxon>Diptera</taxon>
        <taxon>Brachycera</taxon>
        <taxon>Muscomorpha</taxon>
        <taxon>Ephydroidea</taxon>
        <taxon>Drosophilidae</taxon>
        <taxon>Drosophila</taxon>
        <taxon>Sophophora</taxon>
    </lineage>
</organism>
<evidence type="ECO:0000313" key="2">
    <source>
        <dbReference type="EMBL" id="EDV41476.1"/>
    </source>
</evidence>
<dbReference type="InParanoid" id="B3LVE8"/>
<accession>B3LVE8</accession>